<evidence type="ECO:0000313" key="2">
    <source>
        <dbReference type="Proteomes" id="UP000224182"/>
    </source>
</evidence>
<gene>
    <name evidence="1" type="ORF">CBG54_06255</name>
</gene>
<dbReference type="Proteomes" id="UP000224182">
    <property type="component" value="Unassembled WGS sequence"/>
</dbReference>
<comment type="caution">
    <text evidence="1">The sequence shown here is derived from an EMBL/GenBank/DDBJ whole genome shotgun (WGS) entry which is preliminary data.</text>
</comment>
<dbReference type="RefSeq" id="WP_098974457.1">
    <property type="nucleotide sequence ID" value="NZ_CP077115.1"/>
</dbReference>
<dbReference type="EMBL" id="NIRN01000001">
    <property type="protein sequence ID" value="PHI06665.1"/>
    <property type="molecule type" value="Genomic_DNA"/>
</dbReference>
<proteinExistence type="predicted"/>
<accession>A0A2C6BS46</accession>
<dbReference type="AlphaFoldDB" id="A0A2C6BS46"/>
<sequence>MKNKLKNKFSKLSKYKYLYIVYYENFKKNIKRFKLTDLDITLCTSCFNIHIYNITFLKEKIGIGNIYEVKFSNKDKESLKTINNSYNEIHCKYINLDNNDETIGSVSCEVINNKSQFRFDINCFYSHSGNINNIKEWIENKEAHLYTKDKEIASKVKNYAEIIEEENIDNIYKPKNIILLKHNINNISNKKRSFKNHKKQVR</sequence>
<organism evidence="1 2">
    <name type="scientific">Fusobacterium nucleatum subsp. polymorphum</name>
    <name type="common">Fusobacterium polymorphum</name>
    <dbReference type="NCBI Taxonomy" id="76857"/>
    <lineage>
        <taxon>Bacteria</taxon>
        <taxon>Fusobacteriati</taxon>
        <taxon>Fusobacteriota</taxon>
        <taxon>Fusobacteriia</taxon>
        <taxon>Fusobacteriales</taxon>
        <taxon>Fusobacteriaceae</taxon>
        <taxon>Fusobacterium</taxon>
    </lineage>
</organism>
<reference evidence="1 2" key="1">
    <citation type="submission" date="2017-06" db="EMBL/GenBank/DDBJ databases">
        <title>Draft genome sequence of Fusobacterium nucleatum subsp. polymorphum KCOM 1271 (=ChDC F305).</title>
        <authorList>
            <person name="Kook J.-K."/>
            <person name="Park S.-N."/>
            <person name="Lim Y.K."/>
            <person name="Roh H."/>
        </authorList>
    </citation>
    <scope>NUCLEOTIDE SEQUENCE [LARGE SCALE GENOMIC DNA]</scope>
    <source>
        <strain evidence="2">KCOM 1271 (ChDC F305)</strain>
    </source>
</reference>
<evidence type="ECO:0000313" key="1">
    <source>
        <dbReference type="EMBL" id="PHI06665.1"/>
    </source>
</evidence>
<protein>
    <submittedName>
        <fullName evidence="1">Uncharacterized protein</fullName>
    </submittedName>
</protein>
<name>A0A2C6BS46_FUSNP</name>